<dbReference type="GO" id="GO:0016042">
    <property type="term" value="P:lipid catabolic process"/>
    <property type="evidence" value="ECO:0007669"/>
    <property type="project" value="UniProtKB-KW"/>
</dbReference>
<evidence type="ECO:0000256" key="4">
    <source>
        <dbReference type="ARBA" id="ARBA00011702"/>
    </source>
</evidence>
<dbReference type="PRINTS" id="PR01486">
    <property type="entry name" value="PHPHLIPASEA1"/>
</dbReference>
<evidence type="ECO:0000256" key="11">
    <source>
        <dbReference type="ARBA" id="ARBA00022729"/>
    </source>
</evidence>
<comment type="subunit">
    <text evidence="4 20">Homodimer; dimerization is reversible, and the dimeric form is the active one.</text>
</comment>
<comment type="catalytic activity">
    <reaction evidence="1 20">
        <text>a 1,2-diacyl-sn-glycero-3-phosphocholine + H2O = a 2-acyl-sn-glycero-3-phosphocholine + a fatty acid + H(+)</text>
        <dbReference type="Rhea" id="RHEA:18689"/>
        <dbReference type="ChEBI" id="CHEBI:15377"/>
        <dbReference type="ChEBI" id="CHEBI:15378"/>
        <dbReference type="ChEBI" id="CHEBI:28868"/>
        <dbReference type="ChEBI" id="CHEBI:57643"/>
        <dbReference type="ChEBI" id="CHEBI:57875"/>
        <dbReference type="EC" id="3.1.1.32"/>
    </reaction>
</comment>
<dbReference type="GO" id="GO:0009279">
    <property type="term" value="C:cell outer membrane"/>
    <property type="evidence" value="ECO:0007669"/>
    <property type="project" value="UniProtKB-SubCell"/>
</dbReference>
<comment type="similarity">
    <text evidence="3 20">Belongs to the phospholipase A1 family.</text>
</comment>
<dbReference type="InterPro" id="IPR003187">
    <property type="entry name" value="PLipase_A1"/>
</dbReference>
<dbReference type="GO" id="GO:0004623">
    <property type="term" value="F:phospholipase A2 activity"/>
    <property type="evidence" value="ECO:0007669"/>
    <property type="project" value="UniProtKB-EC"/>
</dbReference>
<keyword evidence="14 20" id="KW-0442">Lipid degradation</keyword>
<dbReference type="PANTHER" id="PTHR40457">
    <property type="entry name" value="PHOSPHOLIPASE A1"/>
    <property type="match status" value="1"/>
</dbReference>
<dbReference type="EC" id="3.1.1.32" evidence="5 20"/>
<evidence type="ECO:0000256" key="20">
    <source>
        <dbReference type="RuleBase" id="RU366027"/>
    </source>
</evidence>
<dbReference type="InterPro" id="IPR036541">
    <property type="entry name" value="PLipase_A1_sf"/>
</dbReference>
<dbReference type="AlphaFoldDB" id="B3PBE8"/>
<evidence type="ECO:0000256" key="1">
    <source>
        <dbReference type="ARBA" id="ARBA00000111"/>
    </source>
</evidence>
<feature type="binding site" description="in dimeric form" evidence="19">
    <location>
        <position position="241"/>
    </location>
    <ligand>
        <name>Ca(2+)</name>
        <dbReference type="ChEBI" id="CHEBI:29108"/>
        <label>1</label>
    </ligand>
</feature>
<dbReference type="PANTHER" id="PTHR40457:SF1">
    <property type="entry name" value="PHOSPHOLIPASE A1"/>
    <property type="match status" value="1"/>
</dbReference>
<dbReference type="HOGENOM" id="CLU_045813_2_1_6"/>
<keyword evidence="10 19" id="KW-0479">Metal-binding</keyword>
<dbReference type="STRING" id="498211.CJA_2715"/>
<evidence type="ECO:0000256" key="9">
    <source>
        <dbReference type="ARBA" id="ARBA00022692"/>
    </source>
</evidence>
<dbReference type="GO" id="GO:0005509">
    <property type="term" value="F:calcium ion binding"/>
    <property type="evidence" value="ECO:0007669"/>
    <property type="project" value="TreeGrafter"/>
</dbReference>
<dbReference type="Pfam" id="PF02253">
    <property type="entry name" value="PLA1"/>
    <property type="match status" value="1"/>
</dbReference>
<keyword evidence="9" id="KW-0812">Transmembrane</keyword>
<evidence type="ECO:0000313" key="22">
    <source>
        <dbReference type="EMBL" id="ACE84785.1"/>
    </source>
</evidence>
<dbReference type="CDD" id="cd00541">
    <property type="entry name" value="OMPLA"/>
    <property type="match status" value="1"/>
</dbReference>
<comment type="catalytic activity">
    <reaction evidence="2 20">
        <text>a 1,2-diacyl-sn-glycero-3-phosphocholine + H2O = a 1-acyl-sn-glycero-3-phosphocholine + a fatty acid + H(+)</text>
        <dbReference type="Rhea" id="RHEA:15801"/>
        <dbReference type="ChEBI" id="CHEBI:15377"/>
        <dbReference type="ChEBI" id="CHEBI:15378"/>
        <dbReference type="ChEBI" id="CHEBI:28868"/>
        <dbReference type="ChEBI" id="CHEBI:57643"/>
        <dbReference type="ChEBI" id="CHEBI:58168"/>
        <dbReference type="EC" id="3.1.1.4"/>
    </reaction>
</comment>
<keyword evidence="15 20" id="KW-0443">Lipid metabolism</keyword>
<dbReference type="KEGG" id="cja:CJA_2715"/>
<evidence type="ECO:0000256" key="12">
    <source>
        <dbReference type="ARBA" id="ARBA00022801"/>
    </source>
</evidence>
<accession>B3PBE8</accession>
<keyword evidence="16" id="KW-0472">Membrane</keyword>
<keyword evidence="13 19" id="KW-0106">Calcium</keyword>
<evidence type="ECO:0000256" key="8">
    <source>
        <dbReference type="ARBA" id="ARBA00022452"/>
    </source>
</evidence>
<evidence type="ECO:0000256" key="14">
    <source>
        <dbReference type="ARBA" id="ARBA00022963"/>
    </source>
</evidence>
<feature type="active site" description="Nucleophile" evidence="18">
    <location>
        <position position="233"/>
    </location>
</feature>
<evidence type="ECO:0000313" key="23">
    <source>
        <dbReference type="Proteomes" id="UP000001036"/>
    </source>
</evidence>
<feature type="binding site" description="in dimeric form" evidence="19">
    <location>
        <position position="283"/>
    </location>
    <ligand>
        <name>Ca(2+)</name>
        <dbReference type="ChEBI" id="CHEBI:29108"/>
        <label>1</label>
    </ligand>
</feature>
<dbReference type="eggNOG" id="COG2829">
    <property type="taxonomic scope" value="Bacteria"/>
</dbReference>
<keyword evidence="8" id="KW-1134">Transmembrane beta strand</keyword>
<evidence type="ECO:0000256" key="2">
    <source>
        <dbReference type="ARBA" id="ARBA00001604"/>
    </source>
</evidence>
<dbReference type="PROSITE" id="PS51257">
    <property type="entry name" value="PROKAR_LIPOPROTEIN"/>
    <property type="match status" value="1"/>
</dbReference>
<comment type="subcellular location">
    <subcellularLocation>
        <location evidence="20">Cell outer membrane</location>
        <topology evidence="20">Multi-pass membrane protein</topology>
    </subcellularLocation>
    <text evidence="20">One of the very few enzymes located there.</text>
</comment>
<evidence type="ECO:0000256" key="21">
    <source>
        <dbReference type="SAM" id="MobiDB-lite"/>
    </source>
</evidence>
<evidence type="ECO:0000256" key="18">
    <source>
        <dbReference type="PIRSR" id="PIRSR603187-1"/>
    </source>
</evidence>
<comment type="cofactor">
    <cofactor evidence="20">
        <name>Ca(2+)</name>
        <dbReference type="ChEBI" id="CHEBI:29108"/>
    </cofactor>
    <text evidence="20">Binds 1 Ca(2+) ion per monomer. In the dimeric form the Ca(2+) is bound by different amino acids with binding of each Ca(2+) shared with ligands coming from each monomer. The Ca(2+) ion may have a role in catalysis.</text>
</comment>
<proteinExistence type="inferred from homology"/>
<dbReference type="RefSeq" id="WP_012488309.1">
    <property type="nucleotide sequence ID" value="NC_010995.1"/>
</dbReference>
<evidence type="ECO:0000256" key="7">
    <source>
        <dbReference type="ARBA" id="ARBA00021726"/>
    </source>
</evidence>
<dbReference type="SUPFAM" id="SSF56931">
    <property type="entry name" value="Outer membrane phospholipase A (OMPLA)"/>
    <property type="match status" value="1"/>
</dbReference>
<feature type="active site" description="Proton acceptor" evidence="18">
    <location>
        <position position="231"/>
    </location>
</feature>
<feature type="signal peptide" evidence="20">
    <location>
        <begin position="1"/>
        <end position="31"/>
    </location>
</feature>
<feature type="binding site" description="in dimeric form" evidence="19">
    <location>
        <position position="195"/>
    </location>
    <ligand>
        <name>Ca(2+)</name>
        <dbReference type="ChEBI" id="CHEBI:29108"/>
        <label>1</label>
    </ligand>
</feature>
<gene>
    <name evidence="22" type="ordered locus">CJA_2715</name>
</gene>
<evidence type="ECO:0000256" key="5">
    <source>
        <dbReference type="ARBA" id="ARBA00013179"/>
    </source>
</evidence>
<dbReference type="GO" id="GO:0008970">
    <property type="term" value="F:phospholipase A1 activity"/>
    <property type="evidence" value="ECO:0007669"/>
    <property type="project" value="UniProtKB-EC"/>
</dbReference>
<keyword evidence="23" id="KW-1185">Reference proteome</keyword>
<dbReference type="EC" id="3.1.1.4" evidence="6 20"/>
<evidence type="ECO:0000256" key="13">
    <source>
        <dbReference type="ARBA" id="ARBA00022837"/>
    </source>
</evidence>
<feature type="region of interest" description="Disordered" evidence="21">
    <location>
        <begin position="80"/>
        <end position="100"/>
    </location>
</feature>
<evidence type="ECO:0000256" key="16">
    <source>
        <dbReference type="ARBA" id="ARBA00023136"/>
    </source>
</evidence>
<keyword evidence="11 20" id="KW-0732">Signal</keyword>
<dbReference type="EMBL" id="CP000934">
    <property type="protein sequence ID" value="ACE84785.1"/>
    <property type="molecule type" value="Genomic_DNA"/>
</dbReference>
<evidence type="ECO:0000256" key="17">
    <source>
        <dbReference type="ARBA" id="ARBA00023237"/>
    </source>
</evidence>
<dbReference type="Gene3D" id="2.40.230.10">
    <property type="entry name" value="Phospholipase A1"/>
    <property type="match status" value="1"/>
</dbReference>
<reference evidence="22 23" key="1">
    <citation type="journal article" date="2008" name="J. Bacteriol.">
        <title>Insights into plant cell wall degradation from the genome sequence of the soil bacterium Cellvibrio japonicus.</title>
        <authorList>
            <person name="Deboy R.T."/>
            <person name="Mongodin E.F."/>
            <person name="Fouts D.E."/>
            <person name="Tailford L.E."/>
            <person name="Khouri H."/>
            <person name="Emerson J.B."/>
            <person name="Mohamoud Y."/>
            <person name="Watkins K."/>
            <person name="Henrissat B."/>
            <person name="Gilbert H.J."/>
            <person name="Nelson K.E."/>
        </authorList>
    </citation>
    <scope>NUCLEOTIDE SEQUENCE [LARGE SCALE GENOMIC DNA]</scope>
    <source>
        <strain evidence="22 23">Ueda107</strain>
    </source>
</reference>
<protein>
    <recommendedName>
        <fullName evidence="7 20">Phospholipase A1</fullName>
        <ecNumber evidence="5 20">3.1.1.32</ecNumber>
        <ecNumber evidence="6 20">3.1.1.4</ecNumber>
    </recommendedName>
    <alternativeName>
        <fullName evidence="20">Phosphatidylcholine 1-acylhydrolase</fullName>
    </alternativeName>
</protein>
<evidence type="ECO:0000256" key="3">
    <source>
        <dbReference type="ARBA" id="ARBA00010525"/>
    </source>
</evidence>
<feature type="chain" id="PRO_5019618555" description="Phospholipase A1" evidence="20">
    <location>
        <begin position="32"/>
        <end position="368"/>
    </location>
</feature>
<sequence length="368" mass="42131">MPRSLPATFYSGYLTHLIALVSLFVSCNLQANEPATPTPVLELTQEEMSQCLSSTVTGADETMTIAQLKEACVKLKELSASSSGDTDGSPAAQPDEKPQGLLDNRFAMEALSRANRFLLTPHKRNYFLPASYHRRPNDAPYLNTDTSLSELNHTEAEMQLSIKILIRENIFDDNGHLYLGYTNHAFWQVYSDHDSAPFRETNHEPEFILSFQNDWKILGFRNALNEIAINHQSNGQGKLLSRSWNRLMLRSVFERGNLVFSLTPWYRLPESKQRYPGDPDGDDNPDILDYMGHFEFNSAYKHKDNIFSLMLRNNFSTNNTTMELGWSFPLSTNLRGYVRYFEGYGHSLIDYNYRQQVFGLGIIFTDLF</sequence>
<keyword evidence="12 20" id="KW-0378">Hydrolase</keyword>
<evidence type="ECO:0000256" key="10">
    <source>
        <dbReference type="ARBA" id="ARBA00022723"/>
    </source>
</evidence>
<organism evidence="22 23">
    <name type="scientific">Cellvibrio japonicus (strain Ueda107)</name>
    <name type="common">Pseudomonas fluorescens subsp. cellulosa</name>
    <dbReference type="NCBI Taxonomy" id="498211"/>
    <lineage>
        <taxon>Bacteria</taxon>
        <taxon>Pseudomonadati</taxon>
        <taxon>Pseudomonadota</taxon>
        <taxon>Gammaproteobacteria</taxon>
        <taxon>Cellvibrionales</taxon>
        <taxon>Cellvibrionaceae</taxon>
        <taxon>Cellvibrio</taxon>
    </lineage>
</organism>
<comment type="function">
    <text evidence="20">Hydrolysis of phosphatidylcholine with phospholipase A2 (EC 3.1.1.4) and phospholipase A1 (EC 3.1.1.32) activities.</text>
</comment>
<keyword evidence="17 20" id="KW-0998">Cell outer membrane</keyword>
<evidence type="ECO:0000256" key="15">
    <source>
        <dbReference type="ARBA" id="ARBA00023098"/>
    </source>
</evidence>
<evidence type="ECO:0000256" key="19">
    <source>
        <dbReference type="PIRSR" id="PIRSR603187-2"/>
    </source>
</evidence>
<evidence type="ECO:0000256" key="6">
    <source>
        <dbReference type="ARBA" id="ARBA00013278"/>
    </source>
</evidence>
<name>B3PBE8_CELJU</name>
<dbReference type="Proteomes" id="UP000001036">
    <property type="component" value="Chromosome"/>
</dbReference>